<accession>A0A9Q1ETV9</accession>
<sequence>MGARGLRLGGFIASEHGPARSRARCDRGGGSPAAGRLPRPRGRDNGANDRSLRRAHARDGGPERGACRRPGLPAPVNGGRRSGAAGVDRRGDPESARRMLVDCGGTALGDNAQALRGPAQRWRAVQSTAAGHSWI</sequence>
<feature type="compositionally biased region" description="Basic and acidic residues" evidence="1">
    <location>
        <begin position="41"/>
        <end position="66"/>
    </location>
</feature>
<organism evidence="2 3">
    <name type="scientific">Synaphobranchus kaupii</name>
    <name type="common">Kaup's arrowtooth eel</name>
    <dbReference type="NCBI Taxonomy" id="118154"/>
    <lineage>
        <taxon>Eukaryota</taxon>
        <taxon>Metazoa</taxon>
        <taxon>Chordata</taxon>
        <taxon>Craniata</taxon>
        <taxon>Vertebrata</taxon>
        <taxon>Euteleostomi</taxon>
        <taxon>Actinopterygii</taxon>
        <taxon>Neopterygii</taxon>
        <taxon>Teleostei</taxon>
        <taxon>Anguilliformes</taxon>
        <taxon>Synaphobranchidae</taxon>
        <taxon>Synaphobranchus</taxon>
    </lineage>
</organism>
<evidence type="ECO:0000313" key="2">
    <source>
        <dbReference type="EMBL" id="KAJ8344884.1"/>
    </source>
</evidence>
<gene>
    <name evidence="2" type="ORF">SKAU_G00290770</name>
</gene>
<protein>
    <submittedName>
        <fullName evidence="2">Uncharacterized protein</fullName>
    </submittedName>
</protein>
<proteinExistence type="predicted"/>
<dbReference type="EMBL" id="JAINUF010000012">
    <property type="protein sequence ID" value="KAJ8344884.1"/>
    <property type="molecule type" value="Genomic_DNA"/>
</dbReference>
<keyword evidence="3" id="KW-1185">Reference proteome</keyword>
<evidence type="ECO:0000256" key="1">
    <source>
        <dbReference type="SAM" id="MobiDB-lite"/>
    </source>
</evidence>
<evidence type="ECO:0000313" key="3">
    <source>
        <dbReference type="Proteomes" id="UP001152622"/>
    </source>
</evidence>
<name>A0A9Q1ETV9_SYNKA</name>
<comment type="caution">
    <text evidence="2">The sequence shown here is derived from an EMBL/GenBank/DDBJ whole genome shotgun (WGS) entry which is preliminary data.</text>
</comment>
<dbReference type="Proteomes" id="UP001152622">
    <property type="component" value="Chromosome 12"/>
</dbReference>
<dbReference type="AlphaFoldDB" id="A0A9Q1ETV9"/>
<feature type="compositionally biased region" description="Basic and acidic residues" evidence="1">
    <location>
        <begin position="87"/>
        <end position="98"/>
    </location>
</feature>
<feature type="region of interest" description="Disordered" evidence="1">
    <location>
        <begin position="1"/>
        <end position="98"/>
    </location>
</feature>
<reference evidence="2" key="1">
    <citation type="journal article" date="2023" name="Science">
        <title>Genome structures resolve the early diversification of teleost fishes.</title>
        <authorList>
            <person name="Parey E."/>
            <person name="Louis A."/>
            <person name="Montfort J."/>
            <person name="Bouchez O."/>
            <person name="Roques C."/>
            <person name="Iampietro C."/>
            <person name="Lluch J."/>
            <person name="Castinel A."/>
            <person name="Donnadieu C."/>
            <person name="Desvignes T."/>
            <person name="Floi Bucao C."/>
            <person name="Jouanno E."/>
            <person name="Wen M."/>
            <person name="Mejri S."/>
            <person name="Dirks R."/>
            <person name="Jansen H."/>
            <person name="Henkel C."/>
            <person name="Chen W.J."/>
            <person name="Zahm M."/>
            <person name="Cabau C."/>
            <person name="Klopp C."/>
            <person name="Thompson A.W."/>
            <person name="Robinson-Rechavi M."/>
            <person name="Braasch I."/>
            <person name="Lecointre G."/>
            <person name="Bobe J."/>
            <person name="Postlethwait J.H."/>
            <person name="Berthelot C."/>
            <person name="Roest Crollius H."/>
            <person name="Guiguen Y."/>
        </authorList>
    </citation>
    <scope>NUCLEOTIDE SEQUENCE</scope>
    <source>
        <strain evidence="2">WJC10195</strain>
    </source>
</reference>